<name>A0A2R6B1F4_9ARCH</name>
<feature type="domain" description="N-acetyltransferase" evidence="1">
    <location>
        <begin position="5"/>
        <end position="149"/>
    </location>
</feature>
<dbReference type="AlphaFoldDB" id="A0A2R6B1F4"/>
<sequence length="331" mass="37996">MASDVNIVDAGVDRRRYEWILEEGFSGLYLWHARRTLHSAELVMVALVEGEPAGLVIPKRIGSDIGYVYYIAVAKRFRGMGVGGVLLDHTLRFFFEEGRREVYASIEDDNTESIRLFTSRGFRPTGFEELRRKYGGIRATKIYAEMLVVRGETLYVLELTRRDEVERGRGIVIPPRESGFHRKLKRMIRDAGLTLGYDAKCEKHLSVHSKRLVVDVAYTRMGVVNAIFEVERGFTWDTMHVLGHLVTLNLYAQNLKEELPCIFVFDENRHPSSGGHTATLLKTWSWYTEVSGQKQNIRLHTIPVYWDRSATPNTRSISVEWLTSRIAQLLT</sequence>
<dbReference type="GO" id="GO:0016747">
    <property type="term" value="F:acyltransferase activity, transferring groups other than amino-acyl groups"/>
    <property type="evidence" value="ECO:0007669"/>
    <property type="project" value="InterPro"/>
</dbReference>
<dbReference type="Pfam" id="PF00583">
    <property type="entry name" value="Acetyltransf_1"/>
    <property type="match status" value="1"/>
</dbReference>
<dbReference type="SUPFAM" id="SSF55729">
    <property type="entry name" value="Acyl-CoA N-acyltransferases (Nat)"/>
    <property type="match status" value="1"/>
</dbReference>
<gene>
    <name evidence="2" type="ORF">B9Q03_00840</name>
</gene>
<accession>A0A2R6B1F4</accession>
<dbReference type="Gene3D" id="3.40.630.30">
    <property type="match status" value="1"/>
</dbReference>
<dbReference type="PROSITE" id="PS51186">
    <property type="entry name" value="GNAT"/>
    <property type="match status" value="1"/>
</dbReference>
<evidence type="ECO:0000313" key="2">
    <source>
        <dbReference type="EMBL" id="PSN92481.1"/>
    </source>
</evidence>
<evidence type="ECO:0000259" key="1">
    <source>
        <dbReference type="PROSITE" id="PS51186"/>
    </source>
</evidence>
<dbReference type="InterPro" id="IPR016181">
    <property type="entry name" value="Acyl_CoA_acyltransferase"/>
</dbReference>
<comment type="caution">
    <text evidence="2">The sequence shown here is derived from an EMBL/GenBank/DDBJ whole genome shotgun (WGS) entry which is preliminary data.</text>
</comment>
<evidence type="ECO:0000313" key="3">
    <source>
        <dbReference type="Proteomes" id="UP000240322"/>
    </source>
</evidence>
<dbReference type="CDD" id="cd04301">
    <property type="entry name" value="NAT_SF"/>
    <property type="match status" value="1"/>
</dbReference>
<dbReference type="EMBL" id="NEXE01000003">
    <property type="protein sequence ID" value="PSN92481.1"/>
    <property type="molecule type" value="Genomic_DNA"/>
</dbReference>
<proteinExistence type="predicted"/>
<organism evidence="2 3">
    <name type="scientific">Candidatus Marsarchaeota G2 archaeon OSP_D</name>
    <dbReference type="NCBI Taxonomy" id="1978157"/>
    <lineage>
        <taxon>Archaea</taxon>
        <taxon>Candidatus Marsarchaeota</taxon>
        <taxon>Candidatus Marsarchaeota group 2</taxon>
    </lineage>
</organism>
<dbReference type="PANTHER" id="PTHR43072">
    <property type="entry name" value="N-ACETYLTRANSFERASE"/>
    <property type="match status" value="1"/>
</dbReference>
<dbReference type="Proteomes" id="UP000240322">
    <property type="component" value="Unassembled WGS sequence"/>
</dbReference>
<reference evidence="2 3" key="1">
    <citation type="submission" date="2017-04" db="EMBL/GenBank/DDBJ databases">
        <title>Novel microbial lineages endemic to geothermal iron-oxide mats fill important gaps in the evolutionary history of Archaea.</title>
        <authorList>
            <person name="Jay Z.J."/>
            <person name="Beam J.P."/>
            <person name="Dlakic M."/>
            <person name="Rusch D.B."/>
            <person name="Kozubal M.A."/>
            <person name="Inskeep W.P."/>
        </authorList>
    </citation>
    <scope>NUCLEOTIDE SEQUENCE [LARGE SCALE GENOMIC DNA]</scope>
    <source>
        <strain evidence="2">OSP_D</strain>
    </source>
</reference>
<dbReference type="InterPro" id="IPR000182">
    <property type="entry name" value="GNAT_dom"/>
</dbReference>
<protein>
    <recommendedName>
        <fullName evidence="1">N-acetyltransferase domain-containing protein</fullName>
    </recommendedName>
</protein>